<proteinExistence type="predicted"/>
<evidence type="ECO:0000256" key="3">
    <source>
        <dbReference type="ARBA" id="ARBA00022679"/>
    </source>
</evidence>
<dbReference type="SUPFAM" id="SSF53335">
    <property type="entry name" value="S-adenosyl-L-methionine-dependent methyltransferases"/>
    <property type="match status" value="1"/>
</dbReference>
<dbReference type="Pfam" id="PF07669">
    <property type="entry name" value="Eco57I"/>
    <property type="match status" value="1"/>
</dbReference>
<dbReference type="InterPro" id="IPR050953">
    <property type="entry name" value="N4_N6_ade-DNA_methylase"/>
</dbReference>
<dbReference type="GO" id="GO:0006304">
    <property type="term" value="P:DNA modification"/>
    <property type="evidence" value="ECO:0007669"/>
    <property type="project" value="InterPro"/>
</dbReference>
<sequence length="1339" mass="148417">MRRSRRGFGPDFGWLEQFDVDGPFLSLPVVKEFWASGIDRLSDADDRLVRFKQGFTAWLRAYDQQSLEKRDHYAATARAWVDTVLDELAGWDGLRVGADELPAEFEIHSPGEQVRIRADGGLRGQESDEVAALLRVVSPTEDLRGPGLDGWAATEIDRMAALLRQAGVPIGLVTDGRWWGIVWAEEGTATGSGIVDAVTWGEEPLLRDAFLTLIDQQLLRAKNADHRLARLLQRSELEAEEITEALGTQVRKSVELLVQAFSETRLLAAENGEPDPLTEKPDDVYQAAVTVMMRVVFLLFAEERGMLPTERLYWDSYAIRELLDDLKGRALAHGEESLDETHDVWHRLLAVSDALYFGVNYDEMRMPAYGGSLLDPARFPWLTATDQHGLRVQVSDRVMLHVLESVQEAKVRGEARRISFRDIDVEQIGYIYEGLLGYTCATVADDVVLGLVGREGEEPEITLSQLNQLHGSAGATKAFVDKLIEWVKKVQPAASLKTAAQLVKLTDAKVDGSELRRILTPVAGHDSELLTDLIRWGNLIRRDLRGIPLVVPPGGLVVIETPSRRNAGAHYTPRPLAEEVVRYALEPVVYEPGPLQTNNIDEWKLKSSTAILDLKVADIAAGSGAFLVAAARFLAKRVTEAWTKEGMLNEAERADPLIAEERAIREVVARCLYGADINPMAVEMCKLSLWLVSLDKTKPFSFVDDKILCGNSLLGVTTLDQLRHLHIAPDRKRKFVQPFVDVDAVLAEATRLRRELASPVDEDDPQRSTAGKLRLLRRAEEVTAQLRVMADGIIAAGLALGGRSGPQLEDAYKSLEWSLAEAFPSDGSTSNRSALDAIIAKGLAPTVDIDYERWQPLHWVIEVPDVMERGGFDAVIGNPPFLGGKKLGGAVGPNVRDWLVNVLADGAKGVADLIAYFFLRAHSLVRNDGLLGLIATNTVAQGDTREVGLDQMVNRGFTIIRAIRSRPWPARGASLDFAAVWGLAGGVQSDLSPVSDGSPVKRITSLLEPGGVVEGHPLRLAENGGFGFVGCYMNGTGFEVPPDDAEAMIRRSRDNADVLCPLLGGDDVNRVPSLTAPMWVVDFYNFELEEAMKYAEPFAWVAERVRPHREKLVQKPKLVARWWRYERDAKAMREAVARLDEVLVLALVSKFVMPVRVPTGQVFVHSLGIFATDSFAEQAILSSVIHQLWAITYGSTLETRVRYTPTDVIETFPRPKVTASLERIGRALESERREIMLRRNLGLTKLYNIVHDAEAADTMDKDAARLRALHVELDEAVVAAYGWSDIRLDHGFHTYRQVEGFSVSPAARVEILDRLLEENHRRAQLEGRSVPQKQGKLFS</sequence>
<evidence type="ECO:0000256" key="1">
    <source>
        <dbReference type="ARBA" id="ARBA00011900"/>
    </source>
</evidence>
<comment type="catalytic activity">
    <reaction evidence="5">
        <text>a 2'-deoxyadenosine in DNA + S-adenosyl-L-methionine = an N(6)-methyl-2'-deoxyadenosine in DNA + S-adenosyl-L-homocysteine + H(+)</text>
        <dbReference type="Rhea" id="RHEA:15197"/>
        <dbReference type="Rhea" id="RHEA-COMP:12418"/>
        <dbReference type="Rhea" id="RHEA-COMP:12419"/>
        <dbReference type="ChEBI" id="CHEBI:15378"/>
        <dbReference type="ChEBI" id="CHEBI:57856"/>
        <dbReference type="ChEBI" id="CHEBI:59789"/>
        <dbReference type="ChEBI" id="CHEBI:90615"/>
        <dbReference type="ChEBI" id="CHEBI:90616"/>
        <dbReference type="EC" id="2.1.1.72"/>
    </reaction>
</comment>
<dbReference type="InterPro" id="IPR029063">
    <property type="entry name" value="SAM-dependent_MTases_sf"/>
</dbReference>
<dbReference type="EMBL" id="CP000384">
    <property type="protein sequence ID" value="ABG06931.1"/>
    <property type="molecule type" value="Genomic_DNA"/>
</dbReference>
<keyword evidence="4" id="KW-0949">S-adenosyl-L-methionine</keyword>
<keyword evidence="2" id="KW-0489">Methyltransferase</keyword>
<dbReference type="GO" id="GO:0003676">
    <property type="term" value="F:nucleic acid binding"/>
    <property type="evidence" value="ECO:0007669"/>
    <property type="project" value="InterPro"/>
</dbReference>
<dbReference type="KEGG" id="mmc:Mmcs_0812"/>
<organism evidence="7">
    <name type="scientific">Mycobacterium sp. (strain MCS)</name>
    <dbReference type="NCBI Taxonomy" id="164756"/>
    <lineage>
        <taxon>Bacteria</taxon>
        <taxon>Bacillati</taxon>
        <taxon>Actinomycetota</taxon>
        <taxon>Actinomycetes</taxon>
        <taxon>Mycobacteriales</taxon>
        <taxon>Mycobacteriaceae</taxon>
        <taxon>Mycobacterium</taxon>
    </lineage>
</organism>
<name>A0A5Q5BFG5_MYCSS</name>
<dbReference type="PROSITE" id="PS00092">
    <property type="entry name" value="N6_MTASE"/>
    <property type="match status" value="1"/>
</dbReference>
<evidence type="ECO:0000256" key="4">
    <source>
        <dbReference type="ARBA" id="ARBA00022691"/>
    </source>
</evidence>
<dbReference type="PANTHER" id="PTHR33841:SF1">
    <property type="entry name" value="DNA METHYLTRANSFERASE A"/>
    <property type="match status" value="1"/>
</dbReference>
<evidence type="ECO:0000259" key="6">
    <source>
        <dbReference type="Pfam" id="PF07669"/>
    </source>
</evidence>
<accession>A0A5Q5BFG5</accession>
<dbReference type="InterPro" id="IPR002052">
    <property type="entry name" value="DNA_methylase_N6_adenine_CS"/>
</dbReference>
<dbReference type="EC" id="2.1.1.72" evidence="1"/>
<dbReference type="InterPro" id="IPR011639">
    <property type="entry name" value="MethylTrfase_TaqI-like_dom"/>
</dbReference>
<protein>
    <recommendedName>
        <fullName evidence="1">site-specific DNA-methyltransferase (adenine-specific)</fullName>
        <ecNumber evidence="1">2.1.1.72</ecNumber>
    </recommendedName>
</protein>
<reference evidence="7" key="1">
    <citation type="submission" date="2006-06" db="EMBL/GenBank/DDBJ databases">
        <title>Complete sequence of chromosome of Mycobacterium sp. MCS.</title>
        <authorList>
            <consortium name="US DOE Joint Genome Institute"/>
            <person name="Copeland A."/>
            <person name="Lucas S."/>
            <person name="Lapidus A."/>
            <person name="Barry K."/>
            <person name="Detter J.C."/>
            <person name="Glavina del Rio T."/>
            <person name="Hammon N."/>
            <person name="Israni S."/>
            <person name="Dalin E."/>
            <person name="Tice H."/>
            <person name="Pitluck S."/>
            <person name="Martinez M."/>
            <person name="Schmutz J."/>
            <person name="Larimer F."/>
            <person name="Land M."/>
            <person name="Hauser L."/>
            <person name="Kyrpides N."/>
            <person name="Kim E."/>
            <person name="Miller C.D."/>
            <person name="Hughes J.E."/>
            <person name="Anderson A.J."/>
            <person name="Sims R.C."/>
            <person name="Richardson P."/>
        </authorList>
    </citation>
    <scope>NUCLEOTIDE SEQUENCE [LARGE SCALE GENOMIC DNA]</scope>
    <source>
        <strain evidence="7">MCS</strain>
    </source>
</reference>
<dbReference type="GO" id="GO:0009007">
    <property type="term" value="F:site-specific DNA-methyltransferase (adenine-specific) activity"/>
    <property type="evidence" value="ECO:0007669"/>
    <property type="project" value="UniProtKB-EC"/>
</dbReference>
<dbReference type="Gene3D" id="3.40.50.150">
    <property type="entry name" value="Vaccinia Virus protein VP39"/>
    <property type="match status" value="2"/>
</dbReference>
<evidence type="ECO:0000256" key="2">
    <source>
        <dbReference type="ARBA" id="ARBA00022603"/>
    </source>
</evidence>
<gene>
    <name evidence="7" type="ordered locus">Mmcs_0812</name>
</gene>
<evidence type="ECO:0000256" key="5">
    <source>
        <dbReference type="ARBA" id="ARBA00047942"/>
    </source>
</evidence>
<dbReference type="GO" id="GO:0032259">
    <property type="term" value="P:methylation"/>
    <property type="evidence" value="ECO:0007669"/>
    <property type="project" value="UniProtKB-KW"/>
</dbReference>
<dbReference type="PRINTS" id="PR00507">
    <property type="entry name" value="N12N6MTFRASE"/>
</dbReference>
<evidence type="ECO:0000313" key="7">
    <source>
        <dbReference type="EMBL" id="ABG06931.1"/>
    </source>
</evidence>
<dbReference type="REBASE" id="13186">
    <property type="entry name" value="MspMCSORF812P"/>
</dbReference>
<dbReference type="PANTHER" id="PTHR33841">
    <property type="entry name" value="DNA METHYLTRANSFERASE YEEA-RELATED"/>
    <property type="match status" value="1"/>
</dbReference>
<feature type="domain" description="Type II methyltransferase M.TaqI-like" evidence="6">
    <location>
        <begin position="671"/>
        <end position="941"/>
    </location>
</feature>
<keyword evidence="3" id="KW-0808">Transferase</keyword>